<keyword evidence="2" id="KW-1185">Reference proteome</keyword>
<organism evidence="1 2">
    <name type="scientific">Triticum urartu</name>
    <name type="common">Red wild einkorn</name>
    <name type="synonym">Crithodium urartu</name>
    <dbReference type="NCBI Taxonomy" id="4572"/>
    <lineage>
        <taxon>Eukaryota</taxon>
        <taxon>Viridiplantae</taxon>
        <taxon>Streptophyta</taxon>
        <taxon>Embryophyta</taxon>
        <taxon>Tracheophyta</taxon>
        <taxon>Spermatophyta</taxon>
        <taxon>Magnoliopsida</taxon>
        <taxon>Liliopsida</taxon>
        <taxon>Poales</taxon>
        <taxon>Poaceae</taxon>
        <taxon>BOP clade</taxon>
        <taxon>Pooideae</taxon>
        <taxon>Triticodae</taxon>
        <taxon>Triticeae</taxon>
        <taxon>Triticinae</taxon>
        <taxon>Triticum</taxon>
    </lineage>
</organism>
<protein>
    <submittedName>
        <fullName evidence="1">Uncharacterized protein</fullName>
    </submittedName>
</protein>
<dbReference type="Gramene" id="TuG1812G0700004665.01.T01">
    <property type="protein sequence ID" value="TuG1812G0700004665.01.T01.cds259835"/>
    <property type="gene ID" value="TuG1812G0700004665.01"/>
</dbReference>
<sequence length="55" mass="6235">MMGVPMHTSRTKLPALTHNFKYKLSMYQVTTKTSLYASTKSPSLTSLYGNKNNHQ</sequence>
<dbReference type="Proteomes" id="UP000015106">
    <property type="component" value="Chromosome 7"/>
</dbReference>
<reference evidence="1" key="2">
    <citation type="submission" date="2018-03" db="EMBL/GenBank/DDBJ databases">
        <title>The Triticum urartu genome reveals the dynamic nature of wheat genome evolution.</title>
        <authorList>
            <person name="Ling H."/>
            <person name="Ma B."/>
            <person name="Shi X."/>
            <person name="Liu H."/>
            <person name="Dong L."/>
            <person name="Sun H."/>
            <person name="Cao Y."/>
            <person name="Gao Q."/>
            <person name="Zheng S."/>
            <person name="Li Y."/>
            <person name="Yu Y."/>
            <person name="Du H."/>
            <person name="Qi M."/>
            <person name="Li Y."/>
            <person name="Yu H."/>
            <person name="Cui Y."/>
            <person name="Wang N."/>
            <person name="Chen C."/>
            <person name="Wu H."/>
            <person name="Zhao Y."/>
            <person name="Zhang J."/>
            <person name="Li Y."/>
            <person name="Zhou W."/>
            <person name="Zhang B."/>
            <person name="Hu W."/>
            <person name="Eijk M."/>
            <person name="Tang J."/>
            <person name="Witsenboer H."/>
            <person name="Zhao S."/>
            <person name="Li Z."/>
            <person name="Zhang A."/>
            <person name="Wang D."/>
            <person name="Liang C."/>
        </authorList>
    </citation>
    <scope>NUCLEOTIDE SEQUENCE [LARGE SCALE GENOMIC DNA]</scope>
    <source>
        <strain evidence="1">cv. G1812</strain>
    </source>
</reference>
<reference evidence="1" key="3">
    <citation type="submission" date="2022-06" db="UniProtKB">
        <authorList>
            <consortium name="EnsemblPlants"/>
        </authorList>
    </citation>
    <scope>IDENTIFICATION</scope>
</reference>
<accession>A0A8R7R8V0</accession>
<reference evidence="2" key="1">
    <citation type="journal article" date="2013" name="Nature">
        <title>Draft genome of the wheat A-genome progenitor Triticum urartu.</title>
        <authorList>
            <person name="Ling H.Q."/>
            <person name="Zhao S."/>
            <person name="Liu D."/>
            <person name="Wang J."/>
            <person name="Sun H."/>
            <person name="Zhang C."/>
            <person name="Fan H."/>
            <person name="Li D."/>
            <person name="Dong L."/>
            <person name="Tao Y."/>
            <person name="Gao C."/>
            <person name="Wu H."/>
            <person name="Li Y."/>
            <person name="Cui Y."/>
            <person name="Guo X."/>
            <person name="Zheng S."/>
            <person name="Wang B."/>
            <person name="Yu K."/>
            <person name="Liang Q."/>
            <person name="Yang W."/>
            <person name="Lou X."/>
            <person name="Chen J."/>
            <person name="Feng M."/>
            <person name="Jian J."/>
            <person name="Zhang X."/>
            <person name="Luo G."/>
            <person name="Jiang Y."/>
            <person name="Liu J."/>
            <person name="Wang Z."/>
            <person name="Sha Y."/>
            <person name="Zhang B."/>
            <person name="Wu H."/>
            <person name="Tang D."/>
            <person name="Shen Q."/>
            <person name="Xue P."/>
            <person name="Zou S."/>
            <person name="Wang X."/>
            <person name="Liu X."/>
            <person name="Wang F."/>
            <person name="Yang Y."/>
            <person name="An X."/>
            <person name="Dong Z."/>
            <person name="Zhang K."/>
            <person name="Zhang X."/>
            <person name="Luo M.C."/>
            <person name="Dvorak J."/>
            <person name="Tong Y."/>
            <person name="Wang J."/>
            <person name="Yang H."/>
            <person name="Li Z."/>
            <person name="Wang D."/>
            <person name="Zhang A."/>
            <person name="Wang J."/>
        </authorList>
    </citation>
    <scope>NUCLEOTIDE SEQUENCE</scope>
    <source>
        <strain evidence="2">cv. G1812</strain>
    </source>
</reference>
<dbReference type="EnsemblPlants" id="TuG1812G0700004665.01.T01">
    <property type="protein sequence ID" value="TuG1812G0700004665.01.T01.cds259835"/>
    <property type="gene ID" value="TuG1812G0700004665.01"/>
</dbReference>
<dbReference type="AlphaFoldDB" id="A0A8R7R8V0"/>
<evidence type="ECO:0000313" key="2">
    <source>
        <dbReference type="Proteomes" id="UP000015106"/>
    </source>
</evidence>
<evidence type="ECO:0000313" key="1">
    <source>
        <dbReference type="EnsemblPlants" id="TuG1812G0700004665.01.T01.cds259835"/>
    </source>
</evidence>
<name>A0A8R7R8V0_TRIUA</name>
<proteinExistence type="predicted"/>